<dbReference type="PANTHER" id="PTHR44688">
    <property type="entry name" value="DNA-BINDING TRANSCRIPTIONAL ACTIVATOR DEVR_DOSR"/>
    <property type="match status" value="1"/>
</dbReference>
<proteinExistence type="predicted"/>
<feature type="domain" description="HTH luxR-type" evidence="5">
    <location>
        <begin position="225"/>
        <end position="290"/>
    </location>
</feature>
<dbReference type="PRINTS" id="PR00038">
    <property type="entry name" value="HTHLUXR"/>
</dbReference>
<dbReference type="Gene3D" id="3.30.450.40">
    <property type="match status" value="1"/>
</dbReference>
<dbReference type="InterPro" id="IPR003018">
    <property type="entry name" value="GAF"/>
</dbReference>
<sequence>MPSVDAHPPTRGIGAALPASIGRALARIRRSTGSSLAFGGRVGPGGVLLEHFDGQVVGPLRGANLEPGQGLGGQVVAQQRALAVPDYVANPMITHRYDAIIRAERLRALAAVPVVVARRPVAVLYASHRTPHQGLDRVLDVVVAEARALEQELAVTAAVRTGGPAGPDGPDGTGGAAGPDPDGLRVRAQDTFSELYALAARIDDEQLASAVRAAAEHLLPGPADHGGPPVHLTRRERDVLALVAAGLGDRDVAAALGVRLYTVKGHVKSLIGKLHAANRHGAVVQARRYRLLP</sequence>
<dbReference type="CDD" id="cd06170">
    <property type="entry name" value="LuxR_C_like"/>
    <property type="match status" value="1"/>
</dbReference>
<evidence type="ECO:0000256" key="2">
    <source>
        <dbReference type="ARBA" id="ARBA00023125"/>
    </source>
</evidence>
<dbReference type="EMBL" id="BAAAJK010000007">
    <property type="protein sequence ID" value="GAA1387372.1"/>
    <property type="molecule type" value="Genomic_DNA"/>
</dbReference>
<organism evidence="6 7">
    <name type="scientific">Pseudonocardia kongjuensis</name>
    <dbReference type="NCBI Taxonomy" id="102227"/>
    <lineage>
        <taxon>Bacteria</taxon>
        <taxon>Bacillati</taxon>
        <taxon>Actinomycetota</taxon>
        <taxon>Actinomycetes</taxon>
        <taxon>Pseudonocardiales</taxon>
        <taxon>Pseudonocardiaceae</taxon>
        <taxon>Pseudonocardia</taxon>
    </lineage>
</organism>
<feature type="region of interest" description="Disordered" evidence="4">
    <location>
        <begin position="160"/>
        <end position="184"/>
    </location>
</feature>
<dbReference type="InterPro" id="IPR029016">
    <property type="entry name" value="GAF-like_dom_sf"/>
</dbReference>
<dbReference type="SUPFAM" id="SSF55781">
    <property type="entry name" value="GAF domain-like"/>
    <property type="match status" value="1"/>
</dbReference>
<dbReference type="Gene3D" id="1.10.10.10">
    <property type="entry name" value="Winged helix-like DNA-binding domain superfamily/Winged helix DNA-binding domain"/>
    <property type="match status" value="1"/>
</dbReference>
<feature type="compositionally biased region" description="Gly residues" evidence="4">
    <location>
        <begin position="163"/>
        <end position="177"/>
    </location>
</feature>
<dbReference type="Pfam" id="PF00196">
    <property type="entry name" value="GerE"/>
    <property type="match status" value="1"/>
</dbReference>
<evidence type="ECO:0000256" key="3">
    <source>
        <dbReference type="ARBA" id="ARBA00023163"/>
    </source>
</evidence>
<name>A0ABP4ICJ2_9PSEU</name>
<dbReference type="Pfam" id="PF01590">
    <property type="entry name" value="GAF"/>
    <property type="match status" value="1"/>
</dbReference>
<dbReference type="PANTHER" id="PTHR44688:SF25">
    <property type="entry name" value="HTH LUXR-TYPE DOMAIN-CONTAINING PROTEIN"/>
    <property type="match status" value="1"/>
</dbReference>
<evidence type="ECO:0000313" key="6">
    <source>
        <dbReference type="EMBL" id="GAA1387372.1"/>
    </source>
</evidence>
<dbReference type="InterPro" id="IPR036388">
    <property type="entry name" value="WH-like_DNA-bd_sf"/>
</dbReference>
<keyword evidence="1" id="KW-0805">Transcription regulation</keyword>
<dbReference type="SMART" id="SM00421">
    <property type="entry name" value="HTH_LUXR"/>
    <property type="match status" value="1"/>
</dbReference>
<reference evidence="7" key="1">
    <citation type="journal article" date="2019" name="Int. J. Syst. Evol. Microbiol.">
        <title>The Global Catalogue of Microorganisms (GCM) 10K type strain sequencing project: providing services to taxonomists for standard genome sequencing and annotation.</title>
        <authorList>
            <consortium name="The Broad Institute Genomics Platform"/>
            <consortium name="The Broad Institute Genome Sequencing Center for Infectious Disease"/>
            <person name="Wu L."/>
            <person name="Ma J."/>
        </authorList>
    </citation>
    <scope>NUCLEOTIDE SEQUENCE [LARGE SCALE GENOMIC DNA]</scope>
    <source>
        <strain evidence="7">JCM 11896</strain>
    </source>
</reference>
<dbReference type="InterPro" id="IPR000792">
    <property type="entry name" value="Tscrpt_reg_LuxR_C"/>
</dbReference>
<evidence type="ECO:0000256" key="4">
    <source>
        <dbReference type="SAM" id="MobiDB-lite"/>
    </source>
</evidence>
<keyword evidence="7" id="KW-1185">Reference proteome</keyword>
<gene>
    <name evidence="6" type="ORF">GCM10009613_22860</name>
</gene>
<keyword evidence="2" id="KW-0238">DNA-binding</keyword>
<evidence type="ECO:0000313" key="7">
    <source>
        <dbReference type="Proteomes" id="UP001501414"/>
    </source>
</evidence>
<evidence type="ECO:0000256" key="1">
    <source>
        <dbReference type="ARBA" id="ARBA00023015"/>
    </source>
</evidence>
<dbReference type="PROSITE" id="PS50043">
    <property type="entry name" value="HTH_LUXR_2"/>
    <property type="match status" value="1"/>
</dbReference>
<dbReference type="RefSeq" id="WP_344021308.1">
    <property type="nucleotide sequence ID" value="NZ_BAAAJK010000007.1"/>
</dbReference>
<keyword evidence="3" id="KW-0804">Transcription</keyword>
<accession>A0ABP4ICJ2</accession>
<dbReference type="InterPro" id="IPR016032">
    <property type="entry name" value="Sig_transdc_resp-reg_C-effctor"/>
</dbReference>
<evidence type="ECO:0000259" key="5">
    <source>
        <dbReference type="PROSITE" id="PS50043"/>
    </source>
</evidence>
<comment type="caution">
    <text evidence="6">The sequence shown here is derived from an EMBL/GenBank/DDBJ whole genome shotgun (WGS) entry which is preliminary data.</text>
</comment>
<dbReference type="SUPFAM" id="SSF46894">
    <property type="entry name" value="C-terminal effector domain of the bipartite response regulators"/>
    <property type="match status" value="1"/>
</dbReference>
<protein>
    <recommendedName>
        <fullName evidence="5">HTH luxR-type domain-containing protein</fullName>
    </recommendedName>
</protein>
<dbReference type="Proteomes" id="UP001501414">
    <property type="component" value="Unassembled WGS sequence"/>
</dbReference>